<sequence length="109" mass="12339">MFEVDNFISFHDLTPDGTFIWTSPSVTAILGYEPEEIEGVPAYDVMHKDDIAYCRVTHQENVLNDMVGTQIVVRFKHKDGSYVPCMCIFSVCYDYIVTCSTVIDTAQEA</sequence>
<dbReference type="PROSITE" id="PS50112">
    <property type="entry name" value="PAS"/>
    <property type="match status" value="1"/>
</dbReference>
<evidence type="ECO:0000313" key="2">
    <source>
        <dbReference type="EMBL" id="KAG0271046.1"/>
    </source>
</evidence>
<dbReference type="AlphaFoldDB" id="A0A9P6QL62"/>
<comment type="caution">
    <text evidence="2">The sequence shown here is derived from an EMBL/GenBank/DDBJ whole genome shotgun (WGS) entry which is preliminary data.</text>
</comment>
<organism evidence="2 3">
    <name type="scientific">Linnemannia gamsii</name>
    <dbReference type="NCBI Taxonomy" id="64522"/>
    <lineage>
        <taxon>Eukaryota</taxon>
        <taxon>Fungi</taxon>
        <taxon>Fungi incertae sedis</taxon>
        <taxon>Mucoromycota</taxon>
        <taxon>Mortierellomycotina</taxon>
        <taxon>Mortierellomycetes</taxon>
        <taxon>Mortierellales</taxon>
        <taxon>Mortierellaceae</taxon>
        <taxon>Linnemannia</taxon>
    </lineage>
</organism>
<gene>
    <name evidence="2" type="ORF">BGZ97_011354</name>
</gene>
<dbReference type="Proteomes" id="UP000823405">
    <property type="component" value="Unassembled WGS sequence"/>
</dbReference>
<dbReference type="InterPro" id="IPR000014">
    <property type="entry name" value="PAS"/>
</dbReference>
<dbReference type="Gene3D" id="3.30.450.20">
    <property type="entry name" value="PAS domain"/>
    <property type="match status" value="1"/>
</dbReference>
<feature type="domain" description="PAS" evidence="1">
    <location>
        <begin position="16"/>
        <end position="50"/>
    </location>
</feature>
<dbReference type="OrthoDB" id="411251at2759"/>
<reference evidence="2" key="1">
    <citation type="journal article" date="2020" name="Fungal Divers.">
        <title>Resolving the Mortierellaceae phylogeny through synthesis of multi-gene phylogenetics and phylogenomics.</title>
        <authorList>
            <person name="Vandepol N."/>
            <person name="Liber J."/>
            <person name="Desiro A."/>
            <person name="Na H."/>
            <person name="Kennedy M."/>
            <person name="Barry K."/>
            <person name="Grigoriev I.V."/>
            <person name="Miller A.N."/>
            <person name="O'Donnell K."/>
            <person name="Stajich J.E."/>
            <person name="Bonito G."/>
        </authorList>
    </citation>
    <scope>NUCLEOTIDE SEQUENCE</scope>
    <source>
        <strain evidence="2">NVP60</strain>
    </source>
</reference>
<evidence type="ECO:0000313" key="3">
    <source>
        <dbReference type="Proteomes" id="UP000823405"/>
    </source>
</evidence>
<dbReference type="EMBL" id="JAAAIN010006336">
    <property type="protein sequence ID" value="KAG0271046.1"/>
    <property type="molecule type" value="Genomic_DNA"/>
</dbReference>
<dbReference type="InterPro" id="IPR035965">
    <property type="entry name" value="PAS-like_dom_sf"/>
</dbReference>
<keyword evidence="3" id="KW-1185">Reference proteome</keyword>
<dbReference type="SUPFAM" id="SSF55785">
    <property type="entry name" value="PYP-like sensor domain (PAS domain)"/>
    <property type="match status" value="1"/>
</dbReference>
<proteinExistence type="predicted"/>
<name>A0A9P6QL62_9FUNG</name>
<accession>A0A9P6QL62</accession>
<dbReference type="Pfam" id="PF08447">
    <property type="entry name" value="PAS_3"/>
    <property type="match status" value="1"/>
</dbReference>
<protein>
    <recommendedName>
        <fullName evidence="1">PAS domain-containing protein</fullName>
    </recommendedName>
</protein>
<dbReference type="CDD" id="cd00130">
    <property type="entry name" value="PAS"/>
    <property type="match status" value="1"/>
</dbReference>
<dbReference type="NCBIfam" id="TIGR00229">
    <property type="entry name" value="sensory_box"/>
    <property type="match status" value="1"/>
</dbReference>
<dbReference type="InterPro" id="IPR013655">
    <property type="entry name" value="PAS_fold_3"/>
</dbReference>
<feature type="non-terminal residue" evidence="2">
    <location>
        <position position="109"/>
    </location>
</feature>
<evidence type="ECO:0000259" key="1">
    <source>
        <dbReference type="PROSITE" id="PS50112"/>
    </source>
</evidence>